<feature type="compositionally biased region" description="Low complexity" evidence="1">
    <location>
        <begin position="25"/>
        <end position="47"/>
    </location>
</feature>
<name>A0A1X6NKB8_PORUM</name>
<feature type="region of interest" description="Disordered" evidence="1">
    <location>
        <begin position="117"/>
        <end position="157"/>
    </location>
</feature>
<keyword evidence="3" id="KW-1185">Reference proteome</keyword>
<feature type="non-terminal residue" evidence="2">
    <location>
        <position position="1"/>
    </location>
</feature>
<sequence>ERLAQSDAEEAAHWRRRRYRRRRSATSAAASASSRRRAAAAALLAVAPAPPPTVAPPPPPPPPPPSPPQPSAPGGAGDGGGVDRTTAAAASVPQLKVDDRAVDAASVVEKVKQLRVPPHVRLKEHPPSGGGAAGRLVVGSSDGGSGGGGGGDAAAAANGRAGRGRVVAHRITQLVLHPPHAVRLAGNGHGRPLNALNVPPGRHVRGRHVRVGGPGEAAAGVSRQRAAPVGIVGHLPGFQRFRGSVSPLVIRRVTRVVIARLGVGGDNVDGVARAPAVGGVRVTAAAVARVATTAVSAARARTFLPLPLLVLLVAIPLFEKPPAAAGRQRRRYRRRLLRHPRILDPHVGVEAAEEGARSRVARRQQPAVLGAPAAEAAAPVAATPRRVAARRPAVASAIVVALLHNLLPDGGAEELRSANDHRRRRLVGEVNGAACGAAAGGVPTAVSPVPLVVVIGGGSDCRRVPAPVAGRCGRRRGGTGAGRDGSGATDTAPAVPRRHHADGVGHCAAVVAATEVPPRCDATVAVIRLALVRHDPVLLPTDHTRSRARRRRRTPVRGWRASTAARVGSALPRWLSVGPPRPPPFRVGVAPRQPPRRGRTRVRRLPPGTAPILGTATARRRRRRRSRRDGLGNRAALPGTRRQQAEALHGHPPARRRRRRRADGRFAANKGPGGGGALGRRRVREGGEAGGDGRPATAAAG</sequence>
<proteinExistence type="predicted"/>
<feature type="region of interest" description="Disordered" evidence="1">
    <location>
        <begin position="472"/>
        <end position="498"/>
    </location>
</feature>
<feature type="compositionally biased region" description="Basic residues" evidence="1">
    <location>
        <begin position="652"/>
        <end position="662"/>
    </location>
</feature>
<feature type="compositionally biased region" description="Gly residues" evidence="1">
    <location>
        <begin position="141"/>
        <end position="152"/>
    </location>
</feature>
<evidence type="ECO:0000313" key="3">
    <source>
        <dbReference type="Proteomes" id="UP000218209"/>
    </source>
</evidence>
<organism evidence="2 3">
    <name type="scientific">Porphyra umbilicalis</name>
    <name type="common">Purple laver</name>
    <name type="synonym">Red alga</name>
    <dbReference type="NCBI Taxonomy" id="2786"/>
    <lineage>
        <taxon>Eukaryota</taxon>
        <taxon>Rhodophyta</taxon>
        <taxon>Bangiophyceae</taxon>
        <taxon>Bangiales</taxon>
        <taxon>Bangiaceae</taxon>
        <taxon>Porphyra</taxon>
    </lineage>
</organism>
<accession>A0A1X6NKB8</accession>
<dbReference type="Proteomes" id="UP000218209">
    <property type="component" value="Unassembled WGS sequence"/>
</dbReference>
<feature type="compositionally biased region" description="Pro residues" evidence="1">
    <location>
        <begin position="48"/>
        <end position="71"/>
    </location>
</feature>
<feature type="compositionally biased region" description="Basic residues" evidence="1">
    <location>
        <begin position="546"/>
        <end position="555"/>
    </location>
</feature>
<dbReference type="EMBL" id="KV920069">
    <property type="protein sequence ID" value="OSX68803.1"/>
    <property type="molecule type" value="Genomic_DNA"/>
</dbReference>
<evidence type="ECO:0000313" key="2">
    <source>
        <dbReference type="EMBL" id="OSX68803.1"/>
    </source>
</evidence>
<protein>
    <submittedName>
        <fullName evidence="2">Uncharacterized protein</fullName>
    </submittedName>
</protein>
<feature type="region of interest" description="Disordered" evidence="1">
    <location>
        <begin position="543"/>
        <end position="701"/>
    </location>
</feature>
<feature type="non-terminal residue" evidence="2">
    <location>
        <position position="701"/>
    </location>
</feature>
<evidence type="ECO:0000256" key="1">
    <source>
        <dbReference type="SAM" id="MobiDB-lite"/>
    </source>
</evidence>
<gene>
    <name evidence="2" type="ORF">BU14_2224s0001</name>
</gene>
<feature type="region of interest" description="Disordered" evidence="1">
    <location>
        <begin position="1"/>
        <end position="93"/>
    </location>
</feature>
<feature type="compositionally biased region" description="Basic residues" evidence="1">
    <location>
        <begin position="594"/>
        <end position="604"/>
    </location>
</feature>
<feature type="compositionally biased region" description="Basic residues" evidence="1">
    <location>
        <begin position="618"/>
        <end position="627"/>
    </location>
</feature>
<reference evidence="2 3" key="1">
    <citation type="submission" date="2017-03" db="EMBL/GenBank/DDBJ databases">
        <title>WGS assembly of Porphyra umbilicalis.</title>
        <authorList>
            <person name="Brawley S.H."/>
            <person name="Blouin N.A."/>
            <person name="Ficko-Blean E."/>
            <person name="Wheeler G.L."/>
            <person name="Lohr M."/>
            <person name="Goodson H.V."/>
            <person name="Jenkins J.W."/>
            <person name="Blaby-Haas C.E."/>
            <person name="Helliwell K.E."/>
            <person name="Chan C."/>
            <person name="Marriage T."/>
            <person name="Bhattacharya D."/>
            <person name="Klein A.S."/>
            <person name="Badis Y."/>
            <person name="Brodie J."/>
            <person name="Cao Y."/>
            <person name="Collen J."/>
            <person name="Dittami S.M."/>
            <person name="Gachon C.M."/>
            <person name="Green B.R."/>
            <person name="Karpowicz S."/>
            <person name="Kim J.W."/>
            <person name="Kudahl U."/>
            <person name="Lin S."/>
            <person name="Michel G."/>
            <person name="Mittag M."/>
            <person name="Olson B.J."/>
            <person name="Pangilinan J."/>
            <person name="Peng Y."/>
            <person name="Qiu H."/>
            <person name="Shu S."/>
            <person name="Singer J.T."/>
            <person name="Smith A.G."/>
            <person name="Sprecher B.N."/>
            <person name="Wagner V."/>
            <person name="Wang W."/>
            <person name="Wang Z.-Y."/>
            <person name="Yan J."/>
            <person name="Yarish C."/>
            <person name="Zoeuner-Riek S."/>
            <person name="Zhuang Y."/>
            <person name="Zou Y."/>
            <person name="Lindquist E.A."/>
            <person name="Grimwood J."/>
            <person name="Barry K."/>
            <person name="Rokhsar D.S."/>
            <person name="Schmutz J."/>
            <person name="Stiller J.W."/>
            <person name="Grossman A.R."/>
            <person name="Prochnik S.E."/>
        </authorList>
    </citation>
    <scope>NUCLEOTIDE SEQUENCE [LARGE SCALE GENOMIC DNA]</scope>
    <source>
        <strain evidence="2">4086291</strain>
    </source>
</reference>
<dbReference type="AlphaFoldDB" id="A0A1X6NKB8"/>
<feature type="compositionally biased region" description="Basic residues" evidence="1">
    <location>
        <begin position="14"/>
        <end position="24"/>
    </location>
</feature>